<dbReference type="InterPro" id="IPR000863">
    <property type="entry name" value="Sulfotransferase_dom"/>
</dbReference>
<reference evidence="5" key="1">
    <citation type="journal article" date="2022" name="Plant J.">
        <title>Strategies of tolerance reflected in two North American maple genomes.</title>
        <authorList>
            <person name="McEvoy S.L."/>
            <person name="Sezen U.U."/>
            <person name="Trouern-Trend A."/>
            <person name="McMahon S.M."/>
            <person name="Schaberg P.G."/>
            <person name="Yang J."/>
            <person name="Wegrzyn J.L."/>
            <person name="Swenson N.G."/>
        </authorList>
    </citation>
    <scope>NUCLEOTIDE SEQUENCE</scope>
    <source>
        <strain evidence="5">NS2018</strain>
    </source>
</reference>
<evidence type="ECO:0000256" key="1">
    <source>
        <dbReference type="ARBA" id="ARBA00005771"/>
    </source>
</evidence>
<reference evidence="5" key="2">
    <citation type="submission" date="2023-06" db="EMBL/GenBank/DDBJ databases">
        <authorList>
            <person name="Swenson N.G."/>
            <person name="Wegrzyn J.L."/>
            <person name="Mcevoy S.L."/>
        </authorList>
    </citation>
    <scope>NUCLEOTIDE SEQUENCE</scope>
    <source>
        <strain evidence="5">NS2018</strain>
        <tissue evidence="5">Leaf</tissue>
    </source>
</reference>
<keyword evidence="6" id="KW-1185">Reference proteome</keyword>
<dbReference type="PANTHER" id="PTHR11783">
    <property type="entry name" value="SULFOTRANSFERASE SULT"/>
    <property type="match status" value="1"/>
</dbReference>
<organism evidence="5 6">
    <name type="scientific">Acer saccharum</name>
    <name type="common">Sugar maple</name>
    <dbReference type="NCBI Taxonomy" id="4024"/>
    <lineage>
        <taxon>Eukaryota</taxon>
        <taxon>Viridiplantae</taxon>
        <taxon>Streptophyta</taxon>
        <taxon>Embryophyta</taxon>
        <taxon>Tracheophyta</taxon>
        <taxon>Spermatophyta</taxon>
        <taxon>Magnoliopsida</taxon>
        <taxon>eudicotyledons</taxon>
        <taxon>Gunneridae</taxon>
        <taxon>Pentapetalae</taxon>
        <taxon>rosids</taxon>
        <taxon>malvids</taxon>
        <taxon>Sapindales</taxon>
        <taxon>Sapindaceae</taxon>
        <taxon>Hippocastanoideae</taxon>
        <taxon>Acereae</taxon>
        <taxon>Acer</taxon>
    </lineage>
</organism>
<dbReference type="Proteomes" id="UP001168877">
    <property type="component" value="Unassembled WGS sequence"/>
</dbReference>
<dbReference type="SUPFAM" id="SSF52540">
    <property type="entry name" value="P-loop containing nucleoside triphosphate hydrolases"/>
    <property type="match status" value="1"/>
</dbReference>
<evidence type="ECO:0000256" key="3">
    <source>
        <dbReference type="RuleBase" id="RU361155"/>
    </source>
</evidence>
<name>A0AA39VIE3_ACESA</name>
<evidence type="ECO:0000313" key="5">
    <source>
        <dbReference type="EMBL" id="KAK0579733.1"/>
    </source>
</evidence>
<dbReference type="Gene3D" id="3.40.50.300">
    <property type="entry name" value="P-loop containing nucleotide triphosphate hydrolases"/>
    <property type="match status" value="1"/>
</dbReference>
<dbReference type="Pfam" id="PF00685">
    <property type="entry name" value="Sulfotransfer_1"/>
    <property type="match status" value="1"/>
</dbReference>
<proteinExistence type="inferred from homology"/>
<sequence>MEKAINSSQPKASHGVENNLSDEVEELLLTLPREKNFDGTYLYQFNGVWYRHKFLYGMISTRRHFPARDSDIIVSTFPKSGTTWLKALTYAIVHRSRCAFEHSPLLTTNPHELVPFFEISYYLNKNDIPSFEHLYTPRIFGTHIPYSTLPDSIVNSNCRIVYICRNPLDQFISHWYFLLKQAHDKESETLSLEESFEKVCNGVLEAGPFWEHVLGYWKASLDNSHKILFLKYEDLKEDTHSYVKKLAEFLGCPFSNVEEKERVIEEIVKLCSFENMKDLEVNKPSRNIPGIKAKNSDFFRKGEVGDWTNHLTPSMSERLKILMEEKFSGSGLAFKLS</sequence>
<dbReference type="EMBL" id="JAUESC010000385">
    <property type="protein sequence ID" value="KAK0579733.1"/>
    <property type="molecule type" value="Genomic_DNA"/>
</dbReference>
<dbReference type="InterPro" id="IPR027417">
    <property type="entry name" value="P-loop_NTPase"/>
</dbReference>
<keyword evidence="2 3" id="KW-0808">Transferase</keyword>
<dbReference type="AlphaFoldDB" id="A0AA39VIE3"/>
<accession>A0AA39VIE3</accession>
<dbReference type="EC" id="2.8.2.-" evidence="3"/>
<comment type="similarity">
    <text evidence="1 3">Belongs to the sulfotransferase 1 family.</text>
</comment>
<protein>
    <recommendedName>
        <fullName evidence="3">Sulfotransferase</fullName>
        <ecNumber evidence="3">2.8.2.-</ecNumber>
    </recommendedName>
</protein>
<dbReference type="GO" id="GO:0008146">
    <property type="term" value="F:sulfotransferase activity"/>
    <property type="evidence" value="ECO:0007669"/>
    <property type="project" value="InterPro"/>
</dbReference>
<evidence type="ECO:0000259" key="4">
    <source>
        <dbReference type="Pfam" id="PF00685"/>
    </source>
</evidence>
<evidence type="ECO:0000313" key="6">
    <source>
        <dbReference type="Proteomes" id="UP001168877"/>
    </source>
</evidence>
<evidence type="ECO:0000256" key="2">
    <source>
        <dbReference type="ARBA" id="ARBA00022679"/>
    </source>
</evidence>
<feature type="domain" description="Sulfotransferase" evidence="4">
    <location>
        <begin position="69"/>
        <end position="331"/>
    </location>
</feature>
<gene>
    <name evidence="5" type="ORF">LWI29_030691</name>
</gene>
<comment type="caution">
    <text evidence="5">The sequence shown here is derived from an EMBL/GenBank/DDBJ whole genome shotgun (WGS) entry which is preliminary data.</text>
</comment>